<sequence>MRKRPPLALRFLYVVLFLVVGGSILMGIAIVADPMKRCEERGGTFHIAGRWCEEAEAE</sequence>
<dbReference type="EMBL" id="JAZDRP010000001">
    <property type="protein sequence ID" value="MEE2524766.1"/>
    <property type="molecule type" value="Genomic_DNA"/>
</dbReference>
<comment type="caution">
    <text evidence="2">The sequence shown here is derived from an EMBL/GenBank/DDBJ whole genome shotgun (WGS) entry which is preliminary data.</text>
</comment>
<evidence type="ECO:0000313" key="2">
    <source>
        <dbReference type="EMBL" id="MEE2524766.1"/>
    </source>
</evidence>
<name>A0ABU7LLF9_9PROT</name>
<keyword evidence="1" id="KW-0472">Membrane</keyword>
<reference evidence="2 3" key="1">
    <citation type="submission" date="2024-01" db="EMBL/GenBank/DDBJ databases">
        <title>Hyphobacterium bacterium isolated from marine sediment.</title>
        <authorList>
            <person name="Zhao S."/>
        </authorList>
    </citation>
    <scope>NUCLEOTIDE SEQUENCE [LARGE SCALE GENOMIC DNA]</scope>
    <source>
        <strain evidence="3">HN65</strain>
    </source>
</reference>
<evidence type="ECO:0000313" key="3">
    <source>
        <dbReference type="Proteomes" id="UP001354971"/>
    </source>
</evidence>
<feature type="transmembrane region" description="Helical" evidence="1">
    <location>
        <begin position="12"/>
        <end position="32"/>
    </location>
</feature>
<dbReference type="Proteomes" id="UP001354971">
    <property type="component" value="Unassembled WGS sequence"/>
</dbReference>
<keyword evidence="3" id="KW-1185">Reference proteome</keyword>
<keyword evidence="1" id="KW-0812">Transmembrane</keyword>
<organism evidence="2 3">
    <name type="scientific">Hyphobacterium lacteum</name>
    <dbReference type="NCBI Taxonomy" id="3116575"/>
    <lineage>
        <taxon>Bacteria</taxon>
        <taxon>Pseudomonadati</taxon>
        <taxon>Pseudomonadota</taxon>
        <taxon>Alphaproteobacteria</taxon>
        <taxon>Maricaulales</taxon>
        <taxon>Maricaulaceae</taxon>
        <taxon>Hyphobacterium</taxon>
    </lineage>
</organism>
<protein>
    <submittedName>
        <fullName evidence="2">Uncharacterized protein</fullName>
    </submittedName>
</protein>
<accession>A0ABU7LLF9</accession>
<evidence type="ECO:0000256" key="1">
    <source>
        <dbReference type="SAM" id="Phobius"/>
    </source>
</evidence>
<dbReference type="RefSeq" id="WP_330197434.1">
    <property type="nucleotide sequence ID" value="NZ_JAZDRP010000001.1"/>
</dbReference>
<proteinExistence type="predicted"/>
<gene>
    <name evidence="2" type="ORF">V0U79_00175</name>
</gene>
<keyword evidence="1" id="KW-1133">Transmembrane helix</keyword>